<feature type="transmembrane region" description="Helical" evidence="7">
    <location>
        <begin position="141"/>
        <end position="159"/>
    </location>
</feature>
<dbReference type="Proteomes" id="UP001321582">
    <property type="component" value="Chromosome"/>
</dbReference>
<sequence length="756" mass="87998">MNLNGKRSKKFMLFFLLFLVFSFLLRWHATIKLGIDFDENVYVPIAKKYADYLKLGDFYKIITFKENIEHPILIKLIYGIGIYLASLFGMDVTTFIAQINISRIISVLFSVAHLALIYLINPIAGIFMAVSTWQIKYSAEAMLDSGATFFATLAILAFIKMNGKKFDKYFLISAMAIGMAFASKYITATTAITILPFLFIKTKKNRKLFFIYGIVAFATFFIFDPILWTDTFHRLKESILFHKNYSTGEFVKKAGFPFYMQMIWLLQSVPWKPFNAFFIRIDSLIFIGAVFGAKALYKKNRILGTWFFVNAIFLIIYPTKWPQYTLIFIPVMSIAAAEFYSKLYIKLKELYIEKIEDNIENKSGRKWLYVIIFGWSVILYSIYNIIISVMKAQNMVKSENSVMPFIFIMLGLAVVFIGTVKLIKFMTKEKIEKYKKASLAYKFIFPAILGTIILTLFPVILSIYLSFTDYSLETGYANFNFIELGNYMWILLNKDSIFWNVAFMTLWWSIWNILFGLGLGLGLALILNKKTLRFRRFYISILMITWAIPSYITAYMWKIILNKKYGIFNMILAPFLSIFGIGKVDWLNRSFIKVDDVIKIPILRDIIGTVFATQGYFVSLPFFSATVVNIWLSFPFLMIVSLSGLKSISDEYYEASSIDGATKWQQFRHITLPLLKPVIMPGVILSIIWTFNQFNVINILRSRKSNMTILMELNYWPFREGWYGYAAAFSIIVFIILMFYVKIVMRFFKEENYKKI</sequence>
<evidence type="ECO:0000256" key="7">
    <source>
        <dbReference type="RuleBase" id="RU363032"/>
    </source>
</evidence>
<evidence type="ECO:0000256" key="3">
    <source>
        <dbReference type="ARBA" id="ARBA00022475"/>
    </source>
</evidence>
<dbReference type="InterPro" id="IPR000515">
    <property type="entry name" value="MetI-like"/>
</dbReference>
<evidence type="ECO:0000313" key="10">
    <source>
        <dbReference type="Proteomes" id="UP001321582"/>
    </source>
</evidence>
<dbReference type="InterPro" id="IPR051393">
    <property type="entry name" value="ABC_transporter_permease"/>
</dbReference>
<evidence type="ECO:0000259" key="8">
    <source>
        <dbReference type="PROSITE" id="PS50928"/>
    </source>
</evidence>
<dbReference type="GO" id="GO:0005886">
    <property type="term" value="C:plasma membrane"/>
    <property type="evidence" value="ECO:0007669"/>
    <property type="project" value="UniProtKB-SubCell"/>
</dbReference>
<keyword evidence="5 7" id="KW-1133">Transmembrane helix</keyword>
<comment type="similarity">
    <text evidence="7">Belongs to the binding-protein-dependent transport system permease family.</text>
</comment>
<evidence type="ECO:0000256" key="2">
    <source>
        <dbReference type="ARBA" id="ARBA00022448"/>
    </source>
</evidence>
<dbReference type="RefSeq" id="WP_307903806.1">
    <property type="nucleotide sequence ID" value="NZ_AP027059.1"/>
</dbReference>
<keyword evidence="4 7" id="KW-0812">Transmembrane</keyword>
<comment type="subcellular location">
    <subcellularLocation>
        <location evidence="1 7">Cell membrane</location>
        <topology evidence="1 7">Multi-pass membrane protein</topology>
    </subcellularLocation>
</comment>
<dbReference type="PANTHER" id="PTHR30193">
    <property type="entry name" value="ABC TRANSPORTER PERMEASE PROTEIN"/>
    <property type="match status" value="1"/>
</dbReference>
<evidence type="ECO:0000256" key="4">
    <source>
        <dbReference type="ARBA" id="ARBA00022692"/>
    </source>
</evidence>
<feature type="transmembrane region" description="Helical" evidence="7">
    <location>
        <begin position="302"/>
        <end position="318"/>
    </location>
</feature>
<feature type="transmembrane region" description="Helical" evidence="7">
    <location>
        <begin position="324"/>
        <end position="345"/>
    </location>
</feature>
<evidence type="ECO:0000256" key="1">
    <source>
        <dbReference type="ARBA" id="ARBA00004651"/>
    </source>
</evidence>
<accession>A0AAU9D4S3</accession>
<feature type="transmembrane region" description="Helical" evidence="7">
    <location>
        <begin position="722"/>
        <end position="745"/>
    </location>
</feature>
<dbReference type="KEGG" id="haby:HLVA_15280"/>
<dbReference type="AlphaFoldDB" id="A0AAU9D4S3"/>
<feature type="transmembrane region" description="Helical" evidence="7">
    <location>
        <begin position="366"/>
        <end position="390"/>
    </location>
</feature>
<feature type="transmembrane region" description="Helical" evidence="7">
    <location>
        <begin position="443"/>
        <end position="467"/>
    </location>
</feature>
<dbReference type="Pfam" id="PF00528">
    <property type="entry name" value="BPD_transp_1"/>
    <property type="match status" value="1"/>
</dbReference>
<protein>
    <recommendedName>
        <fullName evidence="8">ABC transmembrane type-1 domain-containing protein</fullName>
    </recommendedName>
</protein>
<reference evidence="9 10" key="1">
    <citation type="submission" date="2022-11" db="EMBL/GenBank/DDBJ databases">
        <title>Haliovirga abyssi gen. nov., sp. nov., a mesophilic fermentative bacterium isolated from the Iheya North hydrothermal field and the proposal of Haliovirgaceae fam. nov.</title>
        <authorList>
            <person name="Miyazaki U."/>
            <person name="Tame A."/>
            <person name="Miyazaki J."/>
            <person name="Takai K."/>
            <person name="Sawayama S."/>
            <person name="Kitajima M."/>
            <person name="Okamoto A."/>
            <person name="Nakagawa S."/>
        </authorList>
    </citation>
    <scope>NUCLEOTIDE SEQUENCE [LARGE SCALE GENOMIC DNA]</scope>
    <source>
        <strain evidence="9 10">IC12</strain>
    </source>
</reference>
<evidence type="ECO:0000256" key="5">
    <source>
        <dbReference type="ARBA" id="ARBA00022989"/>
    </source>
</evidence>
<feature type="transmembrane region" description="Helical" evidence="7">
    <location>
        <begin position="497"/>
        <end position="525"/>
    </location>
</feature>
<dbReference type="PROSITE" id="PS50928">
    <property type="entry name" value="ABC_TM1"/>
    <property type="match status" value="1"/>
</dbReference>
<feature type="transmembrane region" description="Helical" evidence="7">
    <location>
        <begin position="402"/>
        <end position="423"/>
    </location>
</feature>
<keyword evidence="10" id="KW-1185">Reference proteome</keyword>
<name>A0AAU9D4S3_9FUSO</name>
<dbReference type="PANTHER" id="PTHR30193:SF41">
    <property type="entry name" value="DIACETYLCHITOBIOSE UPTAKE SYSTEM PERMEASE PROTEIN NGCF"/>
    <property type="match status" value="1"/>
</dbReference>
<feature type="transmembrane region" description="Helical" evidence="7">
    <location>
        <begin position="209"/>
        <end position="229"/>
    </location>
</feature>
<gene>
    <name evidence="9" type="ORF">HLVA_15280</name>
</gene>
<feature type="transmembrane region" description="Helical" evidence="7">
    <location>
        <begin position="104"/>
        <end position="129"/>
    </location>
</feature>
<feature type="domain" description="ABC transmembrane type-1" evidence="8">
    <location>
        <begin position="502"/>
        <end position="744"/>
    </location>
</feature>
<organism evidence="9 10">
    <name type="scientific">Haliovirga abyssi</name>
    <dbReference type="NCBI Taxonomy" id="2996794"/>
    <lineage>
        <taxon>Bacteria</taxon>
        <taxon>Fusobacteriati</taxon>
        <taxon>Fusobacteriota</taxon>
        <taxon>Fusobacteriia</taxon>
        <taxon>Fusobacteriales</taxon>
        <taxon>Haliovirgaceae</taxon>
        <taxon>Haliovirga</taxon>
    </lineage>
</organism>
<feature type="transmembrane region" description="Helical" evidence="7">
    <location>
        <begin position="566"/>
        <end position="586"/>
    </location>
</feature>
<keyword evidence="3" id="KW-1003">Cell membrane</keyword>
<evidence type="ECO:0000256" key="6">
    <source>
        <dbReference type="ARBA" id="ARBA00023136"/>
    </source>
</evidence>
<evidence type="ECO:0000313" key="9">
    <source>
        <dbReference type="EMBL" id="BDU50959.1"/>
    </source>
</evidence>
<feature type="transmembrane region" description="Helical" evidence="7">
    <location>
        <begin position="537"/>
        <end position="560"/>
    </location>
</feature>
<keyword evidence="6 7" id="KW-0472">Membrane</keyword>
<dbReference type="InterPro" id="IPR035906">
    <property type="entry name" value="MetI-like_sf"/>
</dbReference>
<dbReference type="EMBL" id="AP027059">
    <property type="protein sequence ID" value="BDU50959.1"/>
    <property type="molecule type" value="Genomic_DNA"/>
</dbReference>
<feature type="transmembrane region" description="Helical" evidence="7">
    <location>
        <begin position="76"/>
        <end position="97"/>
    </location>
</feature>
<feature type="transmembrane region" description="Helical" evidence="7">
    <location>
        <begin position="171"/>
        <end position="197"/>
    </location>
</feature>
<dbReference type="Gene3D" id="1.10.3720.10">
    <property type="entry name" value="MetI-like"/>
    <property type="match status" value="1"/>
</dbReference>
<dbReference type="GO" id="GO:0055085">
    <property type="term" value="P:transmembrane transport"/>
    <property type="evidence" value="ECO:0007669"/>
    <property type="project" value="InterPro"/>
</dbReference>
<keyword evidence="2 7" id="KW-0813">Transport</keyword>
<proteinExistence type="inferred from homology"/>
<feature type="transmembrane region" description="Helical" evidence="7">
    <location>
        <begin position="670"/>
        <end position="691"/>
    </location>
</feature>
<dbReference type="SUPFAM" id="SSF161098">
    <property type="entry name" value="MetI-like"/>
    <property type="match status" value="1"/>
</dbReference>
<dbReference type="CDD" id="cd06261">
    <property type="entry name" value="TM_PBP2"/>
    <property type="match status" value="1"/>
</dbReference>